<reference evidence="3" key="1">
    <citation type="journal article" date="2019" name="Int. J. Syst. Evol. Microbiol.">
        <title>The Global Catalogue of Microorganisms (GCM) 10K type strain sequencing project: providing services to taxonomists for standard genome sequencing and annotation.</title>
        <authorList>
            <consortium name="The Broad Institute Genomics Platform"/>
            <consortium name="The Broad Institute Genome Sequencing Center for Infectious Disease"/>
            <person name="Wu L."/>
            <person name="Ma J."/>
        </authorList>
    </citation>
    <scope>NUCLEOTIDE SEQUENCE [LARGE SCALE GENOMIC DNA]</scope>
    <source>
        <strain evidence="3">JCM 15974</strain>
    </source>
</reference>
<comment type="caution">
    <text evidence="2">The sequence shown here is derived from an EMBL/GenBank/DDBJ whole genome shotgun (WGS) entry which is preliminary data.</text>
</comment>
<dbReference type="InterPro" id="IPR007492">
    <property type="entry name" value="LytTR_DNA-bd_dom"/>
</dbReference>
<dbReference type="Pfam" id="PF04397">
    <property type="entry name" value="LytTR"/>
    <property type="match status" value="1"/>
</dbReference>
<gene>
    <name evidence="2" type="ORF">GCM10009430_17830</name>
</gene>
<dbReference type="RefSeq" id="WP_343911990.1">
    <property type="nucleotide sequence ID" value="NZ_BAAAGE010000002.1"/>
</dbReference>
<proteinExistence type="predicted"/>
<organism evidence="2 3">
    <name type="scientific">Aquimarina litoralis</name>
    <dbReference type="NCBI Taxonomy" id="584605"/>
    <lineage>
        <taxon>Bacteria</taxon>
        <taxon>Pseudomonadati</taxon>
        <taxon>Bacteroidota</taxon>
        <taxon>Flavobacteriia</taxon>
        <taxon>Flavobacteriales</taxon>
        <taxon>Flavobacteriaceae</taxon>
        <taxon>Aquimarina</taxon>
    </lineage>
</organism>
<dbReference type="PROSITE" id="PS50930">
    <property type="entry name" value="HTH_LYTTR"/>
    <property type="match status" value="1"/>
</dbReference>
<dbReference type="SMART" id="SM00850">
    <property type="entry name" value="LytTR"/>
    <property type="match status" value="1"/>
</dbReference>
<name>A0ABN1IQD6_9FLAO</name>
<accession>A0ABN1IQD6</accession>
<keyword evidence="3" id="KW-1185">Reference proteome</keyword>
<sequence>MKTYQIEANDSYFKEMNIDIDDLKNTSLSNLDTSLIIQKQVIKHTTEGIIIGFYIKSKHTGLGLSKKVNSLYQNSKSFQEFSDVKKTQIEECKKSHIFVKCGNKLVKLAISSIIFAHTDSKNYCSIVTSDGKKLSVRHSISSLLKALNRDFFIQTHRSYIVNWHKIESFYELDQTIKIQEHHIPIGRTFKERLYNKMTII</sequence>
<protein>
    <recommendedName>
        <fullName evidence="1">HTH LytTR-type domain-containing protein</fullName>
    </recommendedName>
</protein>
<dbReference type="Gene3D" id="2.40.50.1020">
    <property type="entry name" value="LytTr DNA-binding domain"/>
    <property type="match status" value="1"/>
</dbReference>
<evidence type="ECO:0000259" key="1">
    <source>
        <dbReference type="PROSITE" id="PS50930"/>
    </source>
</evidence>
<evidence type="ECO:0000313" key="3">
    <source>
        <dbReference type="Proteomes" id="UP001501758"/>
    </source>
</evidence>
<feature type="domain" description="HTH LytTR-type" evidence="1">
    <location>
        <begin position="97"/>
        <end position="168"/>
    </location>
</feature>
<dbReference type="Proteomes" id="UP001501758">
    <property type="component" value="Unassembled WGS sequence"/>
</dbReference>
<evidence type="ECO:0000313" key="2">
    <source>
        <dbReference type="EMBL" id="GAA0719124.1"/>
    </source>
</evidence>
<dbReference type="EMBL" id="BAAAGE010000002">
    <property type="protein sequence ID" value="GAA0719124.1"/>
    <property type="molecule type" value="Genomic_DNA"/>
</dbReference>